<keyword evidence="5" id="KW-1185">Reference proteome</keyword>
<dbReference type="EMBL" id="JACOGD010000003">
    <property type="protein sequence ID" value="MBC3931304.1"/>
    <property type="molecule type" value="Genomic_DNA"/>
</dbReference>
<dbReference type="PROSITE" id="PS51318">
    <property type="entry name" value="TAT"/>
    <property type="match status" value="1"/>
</dbReference>
<accession>A0ABR7A2Z4</accession>
<gene>
    <name evidence="4" type="ORF">H8K43_06430</name>
</gene>
<dbReference type="PANTHER" id="PTHR42693:SF27">
    <property type="entry name" value="ARYLSULFATASE B [PRECURSOR]"/>
    <property type="match status" value="1"/>
</dbReference>
<dbReference type="Pfam" id="PF00884">
    <property type="entry name" value="Sulfatase"/>
    <property type="match status" value="1"/>
</dbReference>
<name>A0ABR7A2Z4_9BURK</name>
<dbReference type="Proteomes" id="UP000654304">
    <property type="component" value="Unassembled WGS sequence"/>
</dbReference>
<evidence type="ECO:0000313" key="5">
    <source>
        <dbReference type="Proteomes" id="UP000654304"/>
    </source>
</evidence>
<dbReference type="SUPFAM" id="SSF53649">
    <property type="entry name" value="Alkaline phosphatase-like"/>
    <property type="match status" value="1"/>
</dbReference>
<dbReference type="Gene3D" id="3.40.720.10">
    <property type="entry name" value="Alkaline Phosphatase, subunit A"/>
    <property type="match status" value="1"/>
</dbReference>
<feature type="signal peptide" evidence="2">
    <location>
        <begin position="1"/>
        <end position="26"/>
    </location>
</feature>
<evidence type="ECO:0000259" key="3">
    <source>
        <dbReference type="Pfam" id="PF00884"/>
    </source>
</evidence>
<keyword evidence="2" id="KW-0732">Signal</keyword>
<dbReference type="InterPro" id="IPR000917">
    <property type="entry name" value="Sulfatase_N"/>
</dbReference>
<feature type="domain" description="Sulfatase N-terminal" evidence="3">
    <location>
        <begin position="33"/>
        <end position="349"/>
    </location>
</feature>
<evidence type="ECO:0000313" key="4">
    <source>
        <dbReference type="EMBL" id="MBC3931304.1"/>
    </source>
</evidence>
<proteinExistence type="inferred from homology"/>
<reference evidence="4 5" key="1">
    <citation type="submission" date="2020-08" db="EMBL/GenBank/DDBJ databases">
        <title>Novel species isolated from subtropical streams in China.</title>
        <authorList>
            <person name="Lu H."/>
        </authorList>
    </citation>
    <scope>NUCLEOTIDE SEQUENCE [LARGE SCALE GENOMIC DNA]</scope>
    <source>
        <strain evidence="4 5">CY22W</strain>
    </source>
</reference>
<evidence type="ECO:0000256" key="2">
    <source>
        <dbReference type="SAM" id="SignalP"/>
    </source>
</evidence>
<sequence>MPPISRRQFLGSSALAASMLSGLVQAKPQQARPNILFIMADDLGWADLGCYGMRDFATPVLDQLASDGVRLTHAYANSPVCSASRTAIITGRYQYRLRVGLEEPIPDAKSRHGLSPAHPTLPSLLGKSGYRTALPGKWHLGAAPEFGPLKSGYQYFFGNMQGGIDYFTHKAGVGANEPVDLWEGEQLVHEHGYYTDILSQRAEQYVRAHAREAAPFLLSLHYTAPHWPWEGPMDEAVAGTLKKLIHADGGSLETYGKMVAAMDSGIGKVLQALKETGQADNTIVIFTSDNGGERFSHTWPLSGQKTELLEGGIRVPAIVRWPAALKPAVSDQICIGMDWLPTLLAAAGVAPDPDFPSDGVNLLPVLTQQEKAIPRTLYWRYKSFQQRAVIDNYLKYLKIGNNEFLFDLRQDPRERANLAVLQAAQFQRLKQQWQQWDATMLPITKEVYSHRVPGQRQADHYAVGLDD</sequence>
<dbReference type="Gene3D" id="3.30.1120.10">
    <property type="match status" value="1"/>
</dbReference>
<comment type="caution">
    <text evidence="4">The sequence shown here is derived from an EMBL/GenBank/DDBJ whole genome shotgun (WGS) entry which is preliminary data.</text>
</comment>
<dbReference type="InterPro" id="IPR006311">
    <property type="entry name" value="TAT_signal"/>
</dbReference>
<organism evidence="4 5">
    <name type="scientific">Undibacterium curvum</name>
    <dbReference type="NCBI Taxonomy" id="2762294"/>
    <lineage>
        <taxon>Bacteria</taxon>
        <taxon>Pseudomonadati</taxon>
        <taxon>Pseudomonadota</taxon>
        <taxon>Betaproteobacteria</taxon>
        <taxon>Burkholderiales</taxon>
        <taxon>Oxalobacteraceae</taxon>
        <taxon>Undibacterium</taxon>
    </lineage>
</organism>
<feature type="chain" id="PRO_5046383062" evidence="2">
    <location>
        <begin position="27"/>
        <end position="467"/>
    </location>
</feature>
<evidence type="ECO:0000256" key="1">
    <source>
        <dbReference type="ARBA" id="ARBA00008779"/>
    </source>
</evidence>
<dbReference type="InterPro" id="IPR017850">
    <property type="entry name" value="Alkaline_phosphatase_core_sf"/>
</dbReference>
<dbReference type="PANTHER" id="PTHR42693">
    <property type="entry name" value="ARYLSULFATASE FAMILY MEMBER"/>
    <property type="match status" value="1"/>
</dbReference>
<protein>
    <submittedName>
        <fullName evidence="4">Sulfatase-like hydrolase/transferase</fullName>
    </submittedName>
</protein>
<dbReference type="InterPro" id="IPR050738">
    <property type="entry name" value="Sulfatase"/>
</dbReference>
<comment type="similarity">
    <text evidence="1">Belongs to the sulfatase family.</text>
</comment>